<dbReference type="InterPro" id="IPR030678">
    <property type="entry name" value="Peptide/Ni-bd"/>
</dbReference>
<dbReference type="Gene3D" id="3.90.76.10">
    <property type="entry name" value="Dipeptide-binding Protein, Domain 1"/>
    <property type="match status" value="1"/>
</dbReference>
<feature type="signal peptide" evidence="5">
    <location>
        <begin position="1"/>
        <end position="20"/>
    </location>
</feature>
<proteinExistence type="inferred from homology"/>
<reference evidence="7 8" key="1">
    <citation type="submission" date="2020-01" db="EMBL/GenBank/DDBJ databases">
        <title>Polyphasic characterisation and genomic insights into a novel alkali tolerant bacterium VR-M41.</title>
        <authorList>
            <person name="Vemuluri V.R."/>
        </authorList>
    </citation>
    <scope>NUCLEOTIDE SEQUENCE [LARGE SCALE GENOMIC DNA]</scope>
    <source>
        <strain evidence="7 8">VR-M41</strain>
    </source>
</reference>
<dbReference type="PIRSF" id="PIRSF002741">
    <property type="entry name" value="MppA"/>
    <property type="match status" value="1"/>
</dbReference>
<dbReference type="PANTHER" id="PTHR30290">
    <property type="entry name" value="PERIPLASMIC BINDING COMPONENT OF ABC TRANSPORTER"/>
    <property type="match status" value="1"/>
</dbReference>
<evidence type="ECO:0000256" key="2">
    <source>
        <dbReference type="ARBA" id="ARBA00005695"/>
    </source>
</evidence>
<feature type="region of interest" description="Disordered" evidence="4">
    <location>
        <begin position="27"/>
        <end position="61"/>
    </location>
</feature>
<evidence type="ECO:0000313" key="7">
    <source>
        <dbReference type="EMBL" id="NGZ76596.1"/>
    </source>
</evidence>
<name>A0ABX0F6L0_9BACL</name>
<dbReference type="EMBL" id="JAAFGS010000004">
    <property type="protein sequence ID" value="NGZ76596.1"/>
    <property type="molecule type" value="Genomic_DNA"/>
</dbReference>
<dbReference type="Gene3D" id="3.10.105.10">
    <property type="entry name" value="Dipeptide-binding Protein, Domain 3"/>
    <property type="match status" value="1"/>
</dbReference>
<dbReference type="InterPro" id="IPR000914">
    <property type="entry name" value="SBP_5_dom"/>
</dbReference>
<dbReference type="PROSITE" id="PS51257">
    <property type="entry name" value="PROKAR_LIPOPROTEIN"/>
    <property type="match status" value="1"/>
</dbReference>
<keyword evidence="8" id="KW-1185">Reference proteome</keyword>
<dbReference type="SUPFAM" id="SSF53850">
    <property type="entry name" value="Periplasmic binding protein-like II"/>
    <property type="match status" value="1"/>
</dbReference>
<feature type="domain" description="Solute-binding protein family 5" evidence="6">
    <location>
        <begin position="127"/>
        <end position="511"/>
    </location>
</feature>
<gene>
    <name evidence="7" type="ORF">GYN08_14805</name>
</gene>
<dbReference type="Pfam" id="PF00496">
    <property type="entry name" value="SBP_bac_5"/>
    <property type="match status" value="1"/>
</dbReference>
<evidence type="ECO:0000256" key="4">
    <source>
        <dbReference type="SAM" id="MobiDB-lite"/>
    </source>
</evidence>
<comment type="similarity">
    <text evidence="2">Belongs to the bacterial solute-binding protein 5 family.</text>
</comment>
<protein>
    <submittedName>
        <fullName evidence="7">ABC transporter substrate-binding protein</fullName>
    </submittedName>
</protein>
<comment type="caution">
    <text evidence="7">The sequence shown here is derived from an EMBL/GenBank/DDBJ whole genome shotgun (WGS) entry which is preliminary data.</text>
</comment>
<dbReference type="Gene3D" id="3.40.190.10">
    <property type="entry name" value="Periplasmic binding protein-like II"/>
    <property type="match status" value="1"/>
</dbReference>
<evidence type="ECO:0000259" key="6">
    <source>
        <dbReference type="Pfam" id="PF00496"/>
    </source>
</evidence>
<organism evidence="7 8">
    <name type="scientific">Saccharibacillus alkalitolerans</name>
    <dbReference type="NCBI Taxonomy" id="2705290"/>
    <lineage>
        <taxon>Bacteria</taxon>
        <taxon>Bacillati</taxon>
        <taxon>Bacillota</taxon>
        <taxon>Bacilli</taxon>
        <taxon>Bacillales</taxon>
        <taxon>Paenibacillaceae</taxon>
        <taxon>Saccharibacillus</taxon>
    </lineage>
</organism>
<keyword evidence="3 5" id="KW-0732">Signal</keyword>
<feature type="chain" id="PRO_5046875404" evidence="5">
    <location>
        <begin position="21"/>
        <end position="590"/>
    </location>
</feature>
<feature type="compositionally biased region" description="Polar residues" evidence="4">
    <location>
        <begin position="34"/>
        <end position="43"/>
    </location>
</feature>
<dbReference type="PROSITE" id="PS01040">
    <property type="entry name" value="SBP_BACTERIAL_5"/>
    <property type="match status" value="1"/>
</dbReference>
<accession>A0ABX0F6L0</accession>
<dbReference type="CDD" id="cd00995">
    <property type="entry name" value="PBP2_NikA_DppA_OppA_like"/>
    <property type="match status" value="1"/>
</dbReference>
<comment type="subcellular location">
    <subcellularLocation>
        <location evidence="1">Cell membrane</location>
        <topology evidence="1">Lipid-anchor</topology>
    </subcellularLocation>
</comment>
<dbReference type="InterPro" id="IPR023765">
    <property type="entry name" value="SBP_5_CS"/>
</dbReference>
<sequence length="590" mass="64479">MKKRLSLMLVTLMAFGSILAACGGGEEAAPADNGTDSAVTTPAESGEDAAGETPAEGADSESAIGLTEATDMTMNPPGAVNRTDSMIIGTVAPQGVFNPLFHQTAYDFAIDDNLFSSLIKVKADGTYENDMADKIDISDDNKTYTFHIRDDAKFSDGTPVTANDYLFTMKLYMDASYDGQSDPLSWNVVGANEYNKGTAKDISGIKVVDDKTVEITVSDYDAMTQVNLGAVAPLPEAYYGKGYKQGDLTSVKQLNAKPVGSGPYKLKSYSAGQEVDLVANEHYYGGVAKIPNVIFKVTTDTTNMAMLQSGETDLDNVTVNEDNVEELKSMGFLDVNVLKNNGYGYVAMNNKNPLFSDVKVRQALTYGLNRAEVVEAAYGPYAEVINIPQSDVSWAYTADKINTYDYNPDEAKKLLDEAGWTVGSDGIREKDGKKFEINFSATADNPVVDALIPIMTENYQELGIKLVTETLDFNAIMEKKDRGDYDMFFAAWGLTPDPDTTVYITDGAQNNSGYSNPKVDELYAKGKKELDLDKRKEIYAEAYQQINADAPEILMYQRTNMLAINGRLDGWDISPYKEYQHSLSQVQAAQ</sequence>
<dbReference type="PANTHER" id="PTHR30290:SF81">
    <property type="entry name" value="OLIGOPEPTIDE-BINDING PROTEIN OPPA"/>
    <property type="match status" value="1"/>
</dbReference>
<dbReference type="Proteomes" id="UP000800303">
    <property type="component" value="Unassembled WGS sequence"/>
</dbReference>
<dbReference type="RefSeq" id="WP_166275511.1">
    <property type="nucleotide sequence ID" value="NZ_JAAFGS010000004.1"/>
</dbReference>
<dbReference type="InterPro" id="IPR039424">
    <property type="entry name" value="SBP_5"/>
</dbReference>
<evidence type="ECO:0000256" key="1">
    <source>
        <dbReference type="ARBA" id="ARBA00004193"/>
    </source>
</evidence>
<evidence type="ECO:0000313" key="8">
    <source>
        <dbReference type="Proteomes" id="UP000800303"/>
    </source>
</evidence>
<evidence type="ECO:0000256" key="3">
    <source>
        <dbReference type="ARBA" id="ARBA00022729"/>
    </source>
</evidence>
<evidence type="ECO:0000256" key="5">
    <source>
        <dbReference type="SAM" id="SignalP"/>
    </source>
</evidence>